<dbReference type="EMBL" id="CAACVS010000067">
    <property type="protein sequence ID" value="VEU35725.1"/>
    <property type="molecule type" value="Genomic_DNA"/>
</dbReference>
<organism evidence="2 3">
    <name type="scientific">Pseudo-nitzschia multistriata</name>
    <dbReference type="NCBI Taxonomy" id="183589"/>
    <lineage>
        <taxon>Eukaryota</taxon>
        <taxon>Sar</taxon>
        <taxon>Stramenopiles</taxon>
        <taxon>Ochrophyta</taxon>
        <taxon>Bacillariophyta</taxon>
        <taxon>Bacillariophyceae</taxon>
        <taxon>Bacillariophycidae</taxon>
        <taxon>Bacillariales</taxon>
        <taxon>Bacillariaceae</taxon>
        <taxon>Pseudo-nitzschia</taxon>
    </lineage>
</organism>
<dbReference type="OrthoDB" id="199415at2759"/>
<reference evidence="2 3" key="1">
    <citation type="submission" date="2019-01" db="EMBL/GenBank/DDBJ databases">
        <authorList>
            <person name="Ferrante I. M."/>
        </authorList>
    </citation>
    <scope>NUCLEOTIDE SEQUENCE [LARGE SCALE GENOMIC DNA]</scope>
    <source>
        <strain evidence="2 3">B856</strain>
    </source>
</reference>
<dbReference type="AlphaFoldDB" id="A0A448Z143"/>
<keyword evidence="1" id="KW-0472">Membrane</keyword>
<accession>A0A448Z143</accession>
<name>A0A448Z143_9STRA</name>
<evidence type="ECO:0000313" key="3">
    <source>
        <dbReference type="Proteomes" id="UP000291116"/>
    </source>
</evidence>
<sequence>MSMNTLGPDSGGITHTAARRKRASSVASLARWFGAVCAVLVTGLVFTFGTASVGSVSAFSTPLPESKPRPNKASRTSLSMFGAAKEPVGEAEASIAIKSVVSALKKDSSAKTELGTLNKVENVLGFGSPTAGTIAVRFNASFRKGGKGFLGMGGGKAKEGEQRGTMVGQVKASVDKNTGKVLQCSVFRDLGYGRTFNLKTK</sequence>
<protein>
    <submittedName>
        <fullName evidence="2">Uncharacterized protein</fullName>
    </submittedName>
</protein>
<evidence type="ECO:0000256" key="1">
    <source>
        <dbReference type="SAM" id="Phobius"/>
    </source>
</evidence>
<gene>
    <name evidence="2" type="ORF">PSNMU_V1.4_AUG-EV-PASAV3_0024720</name>
</gene>
<keyword evidence="3" id="KW-1185">Reference proteome</keyword>
<feature type="transmembrane region" description="Helical" evidence="1">
    <location>
        <begin position="29"/>
        <end position="49"/>
    </location>
</feature>
<dbReference type="Proteomes" id="UP000291116">
    <property type="component" value="Unassembled WGS sequence"/>
</dbReference>
<proteinExistence type="predicted"/>
<keyword evidence="1" id="KW-0812">Transmembrane</keyword>
<keyword evidence="1" id="KW-1133">Transmembrane helix</keyword>
<evidence type="ECO:0000313" key="2">
    <source>
        <dbReference type="EMBL" id="VEU35725.1"/>
    </source>
</evidence>